<dbReference type="EMBL" id="CP017708">
    <property type="protein sequence ID" value="WAN69979.1"/>
    <property type="molecule type" value="Genomic_DNA"/>
</dbReference>
<reference evidence="1" key="1">
    <citation type="journal article" date="2017" name="Proc. Natl. Acad. Sci. U.S.A.">
        <title>Comparative genomics uncovers the prolific and distinctive metabolic potential of the cyanobacterial genus Moorea.</title>
        <authorList>
            <person name="Leao T."/>
            <person name="Castelao G."/>
            <person name="Korobeynikov A."/>
            <person name="Monroe E.A."/>
            <person name="Podell S."/>
            <person name="Glukhov E."/>
            <person name="Allen E.E."/>
            <person name="Gerwick W.H."/>
            <person name="Gerwick L."/>
        </authorList>
    </citation>
    <scope>NUCLEOTIDE SEQUENCE</scope>
    <source>
        <strain evidence="1">JHB</strain>
    </source>
</reference>
<proteinExistence type="predicted"/>
<name>A0A9Q9UWK5_MOOP1</name>
<reference evidence="1" key="2">
    <citation type="submission" date="2022-10" db="EMBL/GenBank/DDBJ databases">
        <authorList>
            <person name="Ngo T.-E."/>
        </authorList>
    </citation>
    <scope>NUCLEOTIDE SEQUENCE</scope>
    <source>
        <strain evidence="1">JHB</strain>
    </source>
</reference>
<dbReference type="Proteomes" id="UP000176944">
    <property type="component" value="Chromosome"/>
</dbReference>
<evidence type="ECO:0000313" key="1">
    <source>
        <dbReference type="EMBL" id="WAN69979.1"/>
    </source>
</evidence>
<dbReference type="AlphaFoldDB" id="A0A9Q9UWK5"/>
<accession>A0A9Q9UWK5</accession>
<protein>
    <submittedName>
        <fullName evidence="1">Uncharacterized protein</fullName>
    </submittedName>
</protein>
<sequence length="65" mass="7378">MSLRLTLLEVPSAVSGQWSAYFIQKYRLRYLRCCANTSVAISVAWPLADTRHADTRHADTRHADS</sequence>
<organism evidence="1">
    <name type="scientific">Moorena producens (strain JHB)</name>
    <dbReference type="NCBI Taxonomy" id="1454205"/>
    <lineage>
        <taxon>Bacteria</taxon>
        <taxon>Bacillati</taxon>
        <taxon>Cyanobacteriota</taxon>
        <taxon>Cyanophyceae</taxon>
        <taxon>Coleofasciculales</taxon>
        <taxon>Coleofasciculaceae</taxon>
        <taxon>Moorena</taxon>
    </lineage>
</organism>
<gene>
    <name evidence="1" type="ORF">BJP36_38560</name>
</gene>